<sequence>MRRNFIEIDDVVLNPEIFETKFTCDLEKCKGACCTMESEFGAPVTQREIDKINGKLHIIKEYLPKRHVDEIETTGFWIEKFGQLMTQSVDNKACVFVYFDNEIARCGIEKAFTDEKINFQKPISCHLFPIRVSSFGGDVLRFEEYSECTPAIELGEQTNLTVLEFCKDSLKRLYGNQWFNQAKNFLDK</sequence>
<dbReference type="AlphaFoldDB" id="A0A0W8FWG6"/>
<proteinExistence type="predicted"/>
<accession>A0A0W8FWG6</accession>
<dbReference type="EMBL" id="LNQE01000750">
    <property type="protein sequence ID" value="KUG25185.1"/>
    <property type="molecule type" value="Genomic_DNA"/>
</dbReference>
<protein>
    <recommendedName>
        <fullName evidence="2">DUF3109 domain-containing protein</fullName>
    </recommendedName>
</protein>
<dbReference type="InterPro" id="IPR021458">
    <property type="entry name" value="Rv0495c"/>
</dbReference>
<organism evidence="1">
    <name type="scientific">hydrocarbon metagenome</name>
    <dbReference type="NCBI Taxonomy" id="938273"/>
    <lineage>
        <taxon>unclassified sequences</taxon>
        <taxon>metagenomes</taxon>
        <taxon>ecological metagenomes</taxon>
    </lineage>
</organism>
<comment type="caution">
    <text evidence="1">The sequence shown here is derived from an EMBL/GenBank/DDBJ whole genome shotgun (WGS) entry which is preliminary data.</text>
</comment>
<evidence type="ECO:0008006" key="2">
    <source>
        <dbReference type="Google" id="ProtNLM"/>
    </source>
</evidence>
<dbReference type="Pfam" id="PF11307">
    <property type="entry name" value="DUF3109"/>
    <property type="match status" value="1"/>
</dbReference>
<name>A0A0W8FWG6_9ZZZZ</name>
<gene>
    <name evidence="1" type="ORF">ASZ90_004995</name>
</gene>
<reference evidence="1" key="1">
    <citation type="journal article" date="2015" name="Proc. Natl. Acad. Sci. U.S.A.">
        <title>Networks of energetic and metabolic interactions define dynamics in microbial communities.</title>
        <authorList>
            <person name="Embree M."/>
            <person name="Liu J.K."/>
            <person name="Al-Bassam M.M."/>
            <person name="Zengler K."/>
        </authorList>
    </citation>
    <scope>NUCLEOTIDE SEQUENCE</scope>
</reference>
<evidence type="ECO:0000313" key="1">
    <source>
        <dbReference type="EMBL" id="KUG25185.1"/>
    </source>
</evidence>